<dbReference type="Proteomes" id="UP001219584">
    <property type="component" value="Chromosome"/>
</dbReference>
<accession>A0ABY8IAA8</accession>
<reference evidence="1 2" key="1">
    <citation type="submission" date="2023-04" db="EMBL/GenBank/DDBJ databases">
        <title>Nanopore sequencing of Janthinobacterium from water.</title>
        <authorList>
            <person name="Ciuchcinski K."/>
            <person name="Rokowska A."/>
            <person name="Dziewit L."/>
        </authorList>
    </citation>
    <scope>NUCLEOTIDE SEQUENCE [LARGE SCALE GENOMIC DNA]</scope>
    <source>
        <strain evidence="1 2">DEMB2</strain>
    </source>
</reference>
<name>A0ABY8IAA8_9BURK</name>
<dbReference type="RefSeq" id="WP_278318518.1">
    <property type="nucleotide sequence ID" value="NZ_CP121464.1"/>
</dbReference>
<protein>
    <submittedName>
        <fullName evidence="1">Uncharacterized protein</fullName>
    </submittedName>
</protein>
<dbReference type="EMBL" id="CP121464">
    <property type="protein sequence ID" value="WFR81871.1"/>
    <property type="molecule type" value="Genomic_DNA"/>
</dbReference>
<organism evidence="1 2">
    <name type="scientific">Janthinobacterium rivuli</name>
    <dbReference type="NCBI Taxonomy" id="2751478"/>
    <lineage>
        <taxon>Bacteria</taxon>
        <taxon>Pseudomonadati</taxon>
        <taxon>Pseudomonadota</taxon>
        <taxon>Betaproteobacteria</taxon>
        <taxon>Burkholderiales</taxon>
        <taxon>Oxalobacteraceae</taxon>
        <taxon>Janthinobacterium</taxon>
    </lineage>
</organism>
<evidence type="ECO:0000313" key="1">
    <source>
        <dbReference type="EMBL" id="WFR81871.1"/>
    </source>
</evidence>
<gene>
    <name evidence="1" type="ORF">P9875_12235</name>
</gene>
<keyword evidence="2" id="KW-1185">Reference proteome</keyword>
<evidence type="ECO:0000313" key="2">
    <source>
        <dbReference type="Proteomes" id="UP001219584"/>
    </source>
</evidence>
<proteinExistence type="predicted"/>
<sequence>MATLLENGGTVDLWGGWVVRLPPAYHERNDNGSWSAWGADWAVDVHIMELGGQANGQPASPEEMLGKERTVNVSGNGWVGSREVLHEADNGREVYRLAANLAATNTVMSFWVSYFEAHRKPFAEELMLNVAHSD</sequence>